<evidence type="ECO:0000313" key="4">
    <source>
        <dbReference type="EMBL" id="KDQ17245.1"/>
    </source>
</evidence>
<reference evidence="5" key="1">
    <citation type="journal article" date="2014" name="Proc. Natl. Acad. Sci. U.S.A.">
        <title>Extensive sampling of basidiomycete genomes demonstrates inadequacy of the white-rot/brown-rot paradigm for wood decay fungi.</title>
        <authorList>
            <person name="Riley R."/>
            <person name="Salamov A.A."/>
            <person name="Brown D.W."/>
            <person name="Nagy L.G."/>
            <person name="Floudas D."/>
            <person name="Held B.W."/>
            <person name="Levasseur A."/>
            <person name="Lombard V."/>
            <person name="Morin E."/>
            <person name="Otillar R."/>
            <person name="Lindquist E.A."/>
            <person name="Sun H."/>
            <person name="LaButti K.M."/>
            <person name="Schmutz J."/>
            <person name="Jabbour D."/>
            <person name="Luo H."/>
            <person name="Baker S.E."/>
            <person name="Pisabarro A.G."/>
            <person name="Walton J.D."/>
            <person name="Blanchette R.A."/>
            <person name="Henrissat B."/>
            <person name="Martin F."/>
            <person name="Cullen D."/>
            <person name="Hibbett D.S."/>
            <person name="Grigoriev I.V."/>
        </authorList>
    </citation>
    <scope>NUCLEOTIDE SEQUENCE [LARGE SCALE GENOMIC DNA]</scope>
    <source>
        <strain evidence="5">FD-172 SS1</strain>
    </source>
</reference>
<dbReference type="AlphaFoldDB" id="A0A067MRB4"/>
<protein>
    <recommendedName>
        <fullName evidence="3">CBM1 domain-containing protein</fullName>
    </recommendedName>
</protein>
<feature type="domain" description="CBM1" evidence="3">
    <location>
        <begin position="18"/>
        <end position="61"/>
    </location>
</feature>
<dbReference type="OrthoDB" id="3258481at2759"/>
<sequence>MRIVPVALSLCLASIANAAVAQWGQCGGRSYTGDTVCAAGLSCVVLNDCTHIILIFFAKSHSHDGYVGS</sequence>
<evidence type="ECO:0000256" key="1">
    <source>
        <dbReference type="ARBA" id="ARBA00022729"/>
    </source>
</evidence>
<accession>A0A067MRB4</accession>
<dbReference type="SUPFAM" id="SSF57180">
    <property type="entry name" value="Cellulose-binding domain"/>
    <property type="match status" value="1"/>
</dbReference>
<dbReference type="Proteomes" id="UP000027195">
    <property type="component" value="Unassembled WGS sequence"/>
</dbReference>
<keyword evidence="1 2" id="KW-0732">Signal</keyword>
<name>A0A067MRB4_BOTB1</name>
<dbReference type="SMART" id="SM00236">
    <property type="entry name" value="fCBD"/>
    <property type="match status" value="1"/>
</dbReference>
<dbReference type="InterPro" id="IPR000254">
    <property type="entry name" value="CBD"/>
</dbReference>
<keyword evidence="5" id="KW-1185">Reference proteome</keyword>
<dbReference type="GO" id="GO:0005975">
    <property type="term" value="P:carbohydrate metabolic process"/>
    <property type="evidence" value="ECO:0007669"/>
    <property type="project" value="InterPro"/>
</dbReference>
<dbReference type="PROSITE" id="PS51164">
    <property type="entry name" value="CBM1_2"/>
    <property type="match status" value="1"/>
</dbReference>
<proteinExistence type="predicted"/>
<dbReference type="GO" id="GO:0005576">
    <property type="term" value="C:extracellular region"/>
    <property type="evidence" value="ECO:0007669"/>
    <property type="project" value="InterPro"/>
</dbReference>
<evidence type="ECO:0000256" key="2">
    <source>
        <dbReference type="SAM" id="SignalP"/>
    </source>
</evidence>
<feature type="signal peptide" evidence="2">
    <location>
        <begin position="1"/>
        <end position="18"/>
    </location>
</feature>
<feature type="chain" id="PRO_5001641588" description="CBM1 domain-containing protein" evidence="2">
    <location>
        <begin position="19"/>
        <end position="69"/>
    </location>
</feature>
<dbReference type="HOGENOM" id="CLU_2775610_0_0_1"/>
<dbReference type="GO" id="GO:0030248">
    <property type="term" value="F:cellulose binding"/>
    <property type="evidence" value="ECO:0007669"/>
    <property type="project" value="InterPro"/>
</dbReference>
<dbReference type="EMBL" id="KL198024">
    <property type="protein sequence ID" value="KDQ17245.1"/>
    <property type="molecule type" value="Genomic_DNA"/>
</dbReference>
<evidence type="ECO:0000259" key="3">
    <source>
        <dbReference type="PROSITE" id="PS51164"/>
    </source>
</evidence>
<organism evidence="4 5">
    <name type="scientific">Botryobasidium botryosum (strain FD-172 SS1)</name>
    <dbReference type="NCBI Taxonomy" id="930990"/>
    <lineage>
        <taxon>Eukaryota</taxon>
        <taxon>Fungi</taxon>
        <taxon>Dikarya</taxon>
        <taxon>Basidiomycota</taxon>
        <taxon>Agaricomycotina</taxon>
        <taxon>Agaricomycetes</taxon>
        <taxon>Cantharellales</taxon>
        <taxon>Botryobasidiaceae</taxon>
        <taxon>Botryobasidium</taxon>
    </lineage>
</organism>
<gene>
    <name evidence="4" type="ORF">BOTBODRAFT_105752</name>
</gene>
<dbReference type="InParanoid" id="A0A067MRB4"/>
<evidence type="ECO:0000313" key="5">
    <source>
        <dbReference type="Proteomes" id="UP000027195"/>
    </source>
</evidence>
<dbReference type="Pfam" id="PF00734">
    <property type="entry name" value="CBM_1"/>
    <property type="match status" value="1"/>
</dbReference>
<dbReference type="InterPro" id="IPR035971">
    <property type="entry name" value="CBD_sf"/>
</dbReference>